<dbReference type="Gene3D" id="3.30.70.580">
    <property type="entry name" value="Pseudouridine synthase I, catalytic domain, N-terminal subdomain"/>
    <property type="match status" value="1"/>
</dbReference>
<dbReference type="Proteomes" id="UP001621714">
    <property type="component" value="Unassembled WGS sequence"/>
</dbReference>
<evidence type="ECO:0000256" key="6">
    <source>
        <dbReference type="PROSITE-ProRule" id="PRU00182"/>
    </source>
</evidence>
<evidence type="ECO:0000256" key="4">
    <source>
        <dbReference type="ARBA" id="ARBA00036749"/>
    </source>
</evidence>
<dbReference type="SUPFAM" id="SSF55174">
    <property type="entry name" value="Alpha-L RNA-binding motif"/>
    <property type="match status" value="1"/>
</dbReference>
<comment type="similarity">
    <text evidence="1 7">Belongs to the pseudouridine synthase RsuA family.</text>
</comment>
<name>A0ABW8PYI1_9GAMM</name>
<sequence>MRLDRFLTHRPELSRQKARQLLLAGRVRVGGQSVQDGLHPVDQWSQIELQAADGSWQTLQAGAPRCYLMLHKPKGCVSATQDARHPTVMDWVEPAAALHLHLPGRLDFNTTGLLLLTNDGHWSRALSLPTSELPKTYLVTTRDPIAPETEAVFRAGIYFAYENLTTRPATLQVIHPHQAWLTIHEGRYHQVKRMFAAVGNKVVDLHRQAIGPVELDPHLQPGQWRALTPVEVEWLRPLEATVID</sequence>
<dbReference type="InterPro" id="IPR000748">
    <property type="entry name" value="PsdUridine_synth_RsuA/RluB/E/F"/>
</dbReference>
<keyword evidence="3 7" id="KW-0413">Isomerase</keyword>
<dbReference type="Gene3D" id="3.10.290.10">
    <property type="entry name" value="RNA-binding S4 domain"/>
    <property type="match status" value="1"/>
</dbReference>
<feature type="domain" description="RNA-binding S4" evidence="8">
    <location>
        <begin position="1"/>
        <end position="64"/>
    </location>
</feature>
<dbReference type="PANTHER" id="PTHR47683:SF4">
    <property type="entry name" value="PSEUDOURIDINE SYNTHASE"/>
    <property type="match status" value="1"/>
</dbReference>
<reference evidence="9 10" key="1">
    <citation type="submission" date="2024-02" db="EMBL/GenBank/DDBJ databases">
        <title>Marinospirillum sp. MEB 164 isolated from Lonar lake sediment.</title>
        <authorList>
            <person name="Joshi A."/>
            <person name="Thite S."/>
        </authorList>
    </citation>
    <scope>NUCLEOTIDE SEQUENCE [LARGE SCALE GENOMIC DNA]</scope>
    <source>
        <strain evidence="9 10">MEB164</strain>
    </source>
</reference>
<evidence type="ECO:0000256" key="2">
    <source>
        <dbReference type="ARBA" id="ARBA00022884"/>
    </source>
</evidence>
<evidence type="ECO:0000313" key="10">
    <source>
        <dbReference type="Proteomes" id="UP001621714"/>
    </source>
</evidence>
<dbReference type="InterPro" id="IPR020094">
    <property type="entry name" value="TruA/RsuA/RluB/E/F_N"/>
</dbReference>
<organism evidence="9 10">
    <name type="scientific">Marinospirillum alkalitolerans</name>
    <dbReference type="NCBI Taxonomy" id="3123374"/>
    <lineage>
        <taxon>Bacteria</taxon>
        <taxon>Pseudomonadati</taxon>
        <taxon>Pseudomonadota</taxon>
        <taxon>Gammaproteobacteria</taxon>
        <taxon>Oceanospirillales</taxon>
        <taxon>Oceanospirillaceae</taxon>
        <taxon>Marinospirillum</taxon>
    </lineage>
</organism>
<dbReference type="InterPro" id="IPR006145">
    <property type="entry name" value="PsdUridine_synth_RsuA/RluA"/>
</dbReference>
<dbReference type="Pfam" id="PF00849">
    <property type="entry name" value="PseudoU_synth_2"/>
    <property type="match status" value="1"/>
</dbReference>
<dbReference type="Pfam" id="PF01479">
    <property type="entry name" value="S4"/>
    <property type="match status" value="1"/>
</dbReference>
<dbReference type="InterPro" id="IPR020103">
    <property type="entry name" value="PsdUridine_synth_cat_dom_sf"/>
</dbReference>
<dbReference type="RefSeq" id="WP_405339950.1">
    <property type="nucleotide sequence ID" value="NZ_JBANFI010000005.1"/>
</dbReference>
<keyword evidence="10" id="KW-1185">Reference proteome</keyword>
<evidence type="ECO:0000256" key="3">
    <source>
        <dbReference type="ARBA" id="ARBA00023235"/>
    </source>
</evidence>
<dbReference type="InterPro" id="IPR002942">
    <property type="entry name" value="S4_RNA-bd"/>
</dbReference>
<gene>
    <name evidence="9" type="ORF">V6U78_09855</name>
</gene>
<dbReference type="SUPFAM" id="SSF55120">
    <property type="entry name" value="Pseudouridine synthase"/>
    <property type="match status" value="1"/>
</dbReference>
<comment type="catalytic activity">
    <reaction evidence="4">
        <text>uridine(516) in 16S rRNA = pseudouridine(516) in 16S rRNA</text>
        <dbReference type="Rhea" id="RHEA:38867"/>
        <dbReference type="Rhea" id="RHEA-COMP:10089"/>
        <dbReference type="Rhea" id="RHEA-COMP:10090"/>
        <dbReference type="ChEBI" id="CHEBI:65314"/>
        <dbReference type="ChEBI" id="CHEBI:65315"/>
        <dbReference type="EC" id="5.4.99.19"/>
    </reaction>
</comment>
<dbReference type="PROSITE" id="PS01149">
    <property type="entry name" value="PSI_RSU"/>
    <property type="match status" value="1"/>
</dbReference>
<dbReference type="InterPro" id="IPR018496">
    <property type="entry name" value="PsdUridine_synth_RsuA/RluB_CS"/>
</dbReference>
<comment type="function">
    <text evidence="5">Responsible for synthesis of pseudouridine from uracil-516 in 16S ribosomal RNA.</text>
</comment>
<dbReference type="SMART" id="SM00363">
    <property type="entry name" value="S4"/>
    <property type="match status" value="1"/>
</dbReference>
<dbReference type="InterPro" id="IPR036986">
    <property type="entry name" value="S4_RNA-bd_sf"/>
</dbReference>
<evidence type="ECO:0000259" key="8">
    <source>
        <dbReference type="SMART" id="SM00363"/>
    </source>
</evidence>
<proteinExistence type="inferred from homology"/>
<dbReference type="InterPro" id="IPR042092">
    <property type="entry name" value="PsdUridine_s_RsuA/RluB/E/F_cat"/>
</dbReference>
<evidence type="ECO:0000256" key="5">
    <source>
        <dbReference type="ARBA" id="ARBA00037590"/>
    </source>
</evidence>
<dbReference type="PANTHER" id="PTHR47683">
    <property type="entry name" value="PSEUDOURIDINE SYNTHASE FAMILY PROTEIN-RELATED"/>
    <property type="match status" value="1"/>
</dbReference>
<dbReference type="CDD" id="cd02553">
    <property type="entry name" value="PseudoU_synth_RsuA"/>
    <property type="match status" value="1"/>
</dbReference>
<dbReference type="EC" id="5.4.99.-" evidence="7"/>
<dbReference type="InterPro" id="IPR050343">
    <property type="entry name" value="RsuA_PseudoU_synthase"/>
</dbReference>
<accession>A0ABW8PYI1</accession>
<comment type="caution">
    <text evidence="9">The sequence shown here is derived from an EMBL/GenBank/DDBJ whole genome shotgun (WGS) entry which is preliminary data.</text>
</comment>
<dbReference type="NCBIfam" id="TIGR00093">
    <property type="entry name" value="pseudouridine synthase"/>
    <property type="match status" value="1"/>
</dbReference>
<dbReference type="CDD" id="cd00165">
    <property type="entry name" value="S4"/>
    <property type="match status" value="1"/>
</dbReference>
<evidence type="ECO:0000256" key="1">
    <source>
        <dbReference type="ARBA" id="ARBA00008348"/>
    </source>
</evidence>
<dbReference type="PROSITE" id="PS50889">
    <property type="entry name" value="S4"/>
    <property type="match status" value="1"/>
</dbReference>
<dbReference type="EMBL" id="JBANFI010000005">
    <property type="protein sequence ID" value="MFK7161338.1"/>
    <property type="molecule type" value="Genomic_DNA"/>
</dbReference>
<evidence type="ECO:0000256" key="7">
    <source>
        <dbReference type="RuleBase" id="RU003887"/>
    </source>
</evidence>
<keyword evidence="2 6" id="KW-0694">RNA-binding</keyword>
<evidence type="ECO:0000313" key="9">
    <source>
        <dbReference type="EMBL" id="MFK7161338.1"/>
    </source>
</evidence>
<protein>
    <recommendedName>
        <fullName evidence="7">Pseudouridine synthase</fullName>
        <ecNumber evidence="7">5.4.99.-</ecNumber>
    </recommendedName>
</protein>
<dbReference type="Gene3D" id="3.30.70.1560">
    <property type="entry name" value="Alpha-L RNA-binding motif"/>
    <property type="match status" value="1"/>
</dbReference>